<accession>A0A2Z7ABV1</accession>
<evidence type="ECO:0000313" key="2">
    <source>
        <dbReference type="EMBL" id="KZV16402.1"/>
    </source>
</evidence>
<feature type="compositionally biased region" description="Pro residues" evidence="1">
    <location>
        <begin position="21"/>
        <end position="32"/>
    </location>
</feature>
<feature type="compositionally biased region" description="Basic and acidic residues" evidence="1">
    <location>
        <begin position="43"/>
        <end position="58"/>
    </location>
</feature>
<evidence type="ECO:0000256" key="1">
    <source>
        <dbReference type="SAM" id="MobiDB-lite"/>
    </source>
</evidence>
<gene>
    <name evidence="2" type="ORF">F511_34966</name>
</gene>
<name>A0A2Z7ABV1_9LAMI</name>
<dbReference type="Proteomes" id="UP000250235">
    <property type="component" value="Unassembled WGS sequence"/>
</dbReference>
<proteinExistence type="predicted"/>
<feature type="compositionally biased region" description="Low complexity" evidence="1">
    <location>
        <begin position="59"/>
        <end position="69"/>
    </location>
</feature>
<evidence type="ECO:0000313" key="3">
    <source>
        <dbReference type="Proteomes" id="UP000250235"/>
    </source>
</evidence>
<reference evidence="2 3" key="1">
    <citation type="journal article" date="2015" name="Proc. Natl. Acad. Sci. U.S.A.">
        <title>The resurrection genome of Boea hygrometrica: A blueprint for survival of dehydration.</title>
        <authorList>
            <person name="Xiao L."/>
            <person name="Yang G."/>
            <person name="Zhang L."/>
            <person name="Yang X."/>
            <person name="Zhao S."/>
            <person name="Ji Z."/>
            <person name="Zhou Q."/>
            <person name="Hu M."/>
            <person name="Wang Y."/>
            <person name="Chen M."/>
            <person name="Xu Y."/>
            <person name="Jin H."/>
            <person name="Xiao X."/>
            <person name="Hu G."/>
            <person name="Bao F."/>
            <person name="Hu Y."/>
            <person name="Wan P."/>
            <person name="Li L."/>
            <person name="Deng X."/>
            <person name="Kuang T."/>
            <person name="Xiang C."/>
            <person name="Zhu J.K."/>
            <person name="Oliver M.J."/>
            <person name="He Y."/>
        </authorList>
    </citation>
    <scope>NUCLEOTIDE SEQUENCE [LARGE SCALE GENOMIC DNA]</scope>
    <source>
        <strain evidence="3">cv. XS01</strain>
    </source>
</reference>
<feature type="region of interest" description="Disordered" evidence="1">
    <location>
        <begin position="1"/>
        <end position="69"/>
    </location>
</feature>
<sequence length="99" mass="10664">MHRRGTPATFHSISLLRPPMAGSPPVGPPPGSAGPNLIGLGPDHGRTRVHDSWERDAPRSASAHSARCSSTNHRFDLIPYFEPLLATPKTTMNPPKVEP</sequence>
<dbReference type="AlphaFoldDB" id="A0A2Z7ABV1"/>
<keyword evidence="3" id="KW-1185">Reference proteome</keyword>
<organism evidence="2 3">
    <name type="scientific">Dorcoceras hygrometricum</name>
    <dbReference type="NCBI Taxonomy" id="472368"/>
    <lineage>
        <taxon>Eukaryota</taxon>
        <taxon>Viridiplantae</taxon>
        <taxon>Streptophyta</taxon>
        <taxon>Embryophyta</taxon>
        <taxon>Tracheophyta</taxon>
        <taxon>Spermatophyta</taxon>
        <taxon>Magnoliopsida</taxon>
        <taxon>eudicotyledons</taxon>
        <taxon>Gunneridae</taxon>
        <taxon>Pentapetalae</taxon>
        <taxon>asterids</taxon>
        <taxon>lamiids</taxon>
        <taxon>Lamiales</taxon>
        <taxon>Gesneriaceae</taxon>
        <taxon>Didymocarpoideae</taxon>
        <taxon>Trichosporeae</taxon>
        <taxon>Loxocarpinae</taxon>
        <taxon>Dorcoceras</taxon>
    </lineage>
</organism>
<dbReference type="EMBL" id="KV019061">
    <property type="protein sequence ID" value="KZV16402.1"/>
    <property type="molecule type" value="Genomic_DNA"/>
</dbReference>
<protein>
    <submittedName>
        <fullName evidence="2">Uncharacterized protein</fullName>
    </submittedName>
</protein>